<reference evidence="3 4" key="1">
    <citation type="submission" date="2018-10" db="EMBL/GenBank/DDBJ databases">
        <authorList>
            <person name="Chen W.-M."/>
        </authorList>
    </citation>
    <scope>NUCLEOTIDE SEQUENCE [LARGE SCALE GENOMIC DNA]</scope>
    <source>
        <strain evidence="3 4">THS-13</strain>
    </source>
</reference>
<dbReference type="AlphaFoldDB" id="A0A3N0VEH1"/>
<evidence type="ECO:0000259" key="2">
    <source>
        <dbReference type="Pfam" id="PF09361"/>
    </source>
</evidence>
<feature type="region of interest" description="Disordered" evidence="1">
    <location>
        <begin position="1"/>
        <end position="23"/>
    </location>
</feature>
<keyword evidence="4" id="KW-1185">Reference proteome</keyword>
<organism evidence="3 4">
    <name type="scientific">Stagnimonas aquatica</name>
    <dbReference type="NCBI Taxonomy" id="2689987"/>
    <lineage>
        <taxon>Bacteria</taxon>
        <taxon>Pseudomonadati</taxon>
        <taxon>Pseudomonadota</taxon>
        <taxon>Gammaproteobacteria</taxon>
        <taxon>Nevskiales</taxon>
        <taxon>Nevskiaceae</taxon>
        <taxon>Stagnimonas</taxon>
    </lineage>
</organism>
<proteinExistence type="predicted"/>
<sequence>MGTSGGLEKSLPVKQPGLPGPEPRKCATLPRSLLPGNAVTNRAVCGKIAAQREKNRRFDDNLANYLECWPLDRQDVFLLGGVHMTKPFDQIKTSLDKLRRESLDVVGQANRIVSQGVHRLAEHELKALNDTYRTVLGALKDAKKGDSIKDAAGKQLDVMQESVNRLIASTRESLAILSETRQELTGLVSGGLKTGAVAEAELAKVADKAKKAVAGVKVAAADAQKKAGQVTAQAKASADKVAASVKSDAKKVAAAVKKDVSVAKQRVGSVLDIKPKGAPVKKPVVAVKPSANSRANRATSKAKSAASSVIESVKKMG</sequence>
<dbReference type="EMBL" id="RJVO01000003">
    <property type="protein sequence ID" value="ROH91167.1"/>
    <property type="molecule type" value="Genomic_DNA"/>
</dbReference>
<comment type="caution">
    <text evidence="3">The sequence shown here is derived from an EMBL/GenBank/DDBJ whole genome shotgun (WGS) entry which is preliminary data.</text>
</comment>
<dbReference type="Pfam" id="PF09361">
    <property type="entry name" value="Phasin_2"/>
    <property type="match status" value="1"/>
</dbReference>
<accession>A0A3N0VEH1</accession>
<feature type="compositionally biased region" description="Low complexity" evidence="1">
    <location>
        <begin position="286"/>
        <end position="308"/>
    </location>
</feature>
<evidence type="ECO:0000313" key="3">
    <source>
        <dbReference type="EMBL" id="ROH91167.1"/>
    </source>
</evidence>
<evidence type="ECO:0000256" key="1">
    <source>
        <dbReference type="SAM" id="MobiDB-lite"/>
    </source>
</evidence>
<evidence type="ECO:0000313" key="4">
    <source>
        <dbReference type="Proteomes" id="UP000282106"/>
    </source>
</evidence>
<dbReference type="Proteomes" id="UP000282106">
    <property type="component" value="Unassembled WGS sequence"/>
</dbReference>
<dbReference type="InterPro" id="IPR018968">
    <property type="entry name" value="Phasin"/>
</dbReference>
<protein>
    <recommendedName>
        <fullName evidence="2">Phasin domain-containing protein</fullName>
    </recommendedName>
</protein>
<name>A0A3N0VEH1_9GAMM</name>
<feature type="region of interest" description="Disordered" evidence="1">
    <location>
        <begin position="286"/>
        <end position="317"/>
    </location>
</feature>
<feature type="domain" description="Phasin" evidence="2">
    <location>
        <begin position="97"/>
        <end position="189"/>
    </location>
</feature>
<gene>
    <name evidence="3" type="ORF">ED208_09440</name>
</gene>
<dbReference type="InParanoid" id="A0A3N0VEH1"/>